<dbReference type="AlphaFoldDB" id="A0A558QSC3"/>
<dbReference type="RefSeq" id="WP_145155672.1">
    <property type="nucleotide sequence ID" value="NZ_VNIM01000147.1"/>
</dbReference>
<dbReference type="EMBL" id="VNIM01000147">
    <property type="protein sequence ID" value="TVV70046.1"/>
    <property type="molecule type" value="Genomic_DNA"/>
</dbReference>
<sequence>MLAWLASHNRVALARLLDHDPVWLMEDGDPRTLPIDDLAAALTRHVDGGADRLPGGYHLDQAALRRFARPGLEERVVGLLARARGTAKNHLLEIIRAGRYRSASPQLAAIIGGGYAPPGLRLTAVVALAACGSPDDIAAAAADIVAWGRPLRPPEEIRFEAERDDEIIVRLIATGYPSAFGANTALRLLRRLTGKDYATAGVRLLPAIPAAPDTDLPVLVAGLNALSFATSSPRAAVTPLGSITLRALGATLARIVAERADLIDAEMLATLRRVLRTIRGGGGRHGYALAKDAGLSAAIQENAAFRETAFAIVAAQPGERLNLQAIRTLLIEPGLPVKGGDKPGHGAAGAVLAGAE</sequence>
<proteinExistence type="predicted"/>
<dbReference type="OrthoDB" id="336284at2"/>
<dbReference type="Proteomes" id="UP000318681">
    <property type="component" value="Unassembled WGS sequence"/>
</dbReference>
<comment type="caution">
    <text evidence="1">The sequence shown here is derived from an EMBL/GenBank/DDBJ whole genome shotgun (WGS) entry which is preliminary data.</text>
</comment>
<gene>
    <name evidence="1" type="ORF">FOY91_20065</name>
</gene>
<reference evidence="1 2" key="1">
    <citation type="submission" date="2019-07" db="EMBL/GenBank/DDBJ databases">
        <title>Sphingomonas solaris sp. nov., isolated from a solar panel from Boston, Massachusetts.</title>
        <authorList>
            <person name="Tanner K."/>
            <person name="Pascual J."/>
            <person name="Mancuso C."/>
            <person name="Pereto J."/>
            <person name="Khalil A."/>
            <person name="Vilanova C."/>
        </authorList>
    </citation>
    <scope>NUCLEOTIDE SEQUENCE [LARGE SCALE GENOMIC DNA]</scope>
    <source>
        <strain evidence="1 2">R4DWN</strain>
    </source>
</reference>
<protein>
    <submittedName>
        <fullName evidence="1">Uncharacterized protein</fullName>
    </submittedName>
</protein>
<name>A0A558QSC3_9SPHN</name>
<accession>A0A558QSC3</accession>
<evidence type="ECO:0000313" key="2">
    <source>
        <dbReference type="Proteomes" id="UP000318681"/>
    </source>
</evidence>
<organism evidence="1 2">
    <name type="scientific">Alterirhizorhabdus solaris</name>
    <dbReference type="NCBI Taxonomy" id="2529389"/>
    <lineage>
        <taxon>Bacteria</taxon>
        <taxon>Pseudomonadati</taxon>
        <taxon>Pseudomonadota</taxon>
        <taxon>Alphaproteobacteria</taxon>
        <taxon>Sphingomonadales</taxon>
        <taxon>Rhizorhabdaceae</taxon>
        <taxon>Alterirhizorhabdus</taxon>
    </lineage>
</organism>
<keyword evidence="2" id="KW-1185">Reference proteome</keyword>
<evidence type="ECO:0000313" key="1">
    <source>
        <dbReference type="EMBL" id="TVV70046.1"/>
    </source>
</evidence>